<evidence type="ECO:0000313" key="1">
    <source>
        <dbReference type="EMBL" id="UTF53250.1"/>
    </source>
</evidence>
<organism evidence="1 2">
    <name type="scientific">Natronosalvus rutilus</name>
    <dbReference type="NCBI Taxonomy" id="2953753"/>
    <lineage>
        <taxon>Archaea</taxon>
        <taxon>Methanobacteriati</taxon>
        <taxon>Methanobacteriota</taxon>
        <taxon>Stenosarchaea group</taxon>
        <taxon>Halobacteria</taxon>
        <taxon>Halobacteriales</taxon>
        <taxon>Natrialbaceae</taxon>
        <taxon>Natronosalvus</taxon>
    </lineage>
</organism>
<protein>
    <submittedName>
        <fullName evidence="1">Uncharacterized protein</fullName>
    </submittedName>
</protein>
<reference evidence="1" key="1">
    <citation type="submission" date="2022-06" db="EMBL/GenBank/DDBJ databases">
        <title>Diverse halophilic archaea isolated from saline environments.</title>
        <authorList>
            <person name="Cui H.-L."/>
        </authorList>
    </citation>
    <scope>NUCLEOTIDE SEQUENCE</scope>
    <source>
        <strain evidence="1">WLHS1</strain>
    </source>
</reference>
<accession>A0A9E7N882</accession>
<dbReference type="RefSeq" id="WP_254157542.1">
    <property type="nucleotide sequence ID" value="NZ_CP100355.1"/>
</dbReference>
<gene>
    <name evidence="1" type="ORF">NGM29_15975</name>
</gene>
<evidence type="ECO:0000313" key="2">
    <source>
        <dbReference type="Proteomes" id="UP001056855"/>
    </source>
</evidence>
<keyword evidence="2" id="KW-1185">Reference proteome</keyword>
<dbReference type="GeneID" id="73291575"/>
<sequence length="223" mass="24895">MKRRTAGTSVGLLVVVCLALVLSMVYPFSTSEPHAVKDEQFTAVEGDEYHVSGAITIDGDEYIVLEEAVVEDGARYQSLTVENLQSVSYQAGPCEAVYTRSKYPDEDDVDQILERIEEREDQHILRVDRDGEGVVFVTREENTDDCAVKVGSTASVLVDNLRETNYERVQESPEEHVYEPRNGWFDGGYRITDSSGQVRADPDSYTVTAADVSYTVIPKRKPT</sequence>
<dbReference type="KEGG" id="sawl:NGM29_15975"/>
<dbReference type="EMBL" id="CP100355">
    <property type="protein sequence ID" value="UTF53250.1"/>
    <property type="molecule type" value="Genomic_DNA"/>
</dbReference>
<dbReference type="AlphaFoldDB" id="A0A9E7N882"/>
<name>A0A9E7N882_9EURY</name>
<dbReference type="Proteomes" id="UP001056855">
    <property type="component" value="Chromosome"/>
</dbReference>
<proteinExistence type="predicted"/>